<keyword evidence="1" id="KW-0812">Transmembrane</keyword>
<evidence type="ECO:0000256" key="1">
    <source>
        <dbReference type="SAM" id="Phobius"/>
    </source>
</evidence>
<name>A0A975YPN4_9VIBR</name>
<dbReference type="RefSeq" id="WP_168797035.1">
    <property type="nucleotide sequence ID" value="NZ_CP076643.1"/>
</dbReference>
<reference evidence="2" key="1">
    <citation type="submission" date="2021-06" db="EMBL/GenBank/DDBJ databases">
        <title>Vibrio nov. sp., novel gut bacterium isolated from Yellow Sea oyster.</title>
        <authorList>
            <person name="Muhammad N."/>
            <person name="Nguyen T.H."/>
            <person name="Lee Y.-J."/>
            <person name="Ko J."/>
            <person name="Kim S.-G."/>
        </authorList>
    </citation>
    <scope>NUCLEOTIDE SEQUENCE</scope>
    <source>
        <strain evidence="2">OG9-811</strain>
    </source>
</reference>
<dbReference type="EMBL" id="CP076643">
    <property type="protein sequence ID" value="QXO18781.1"/>
    <property type="molecule type" value="Genomic_DNA"/>
</dbReference>
<dbReference type="AlphaFoldDB" id="A0A975YPN4"/>
<accession>A0A975YPN4</accession>
<evidence type="ECO:0000313" key="3">
    <source>
        <dbReference type="Proteomes" id="UP000694232"/>
    </source>
</evidence>
<feature type="transmembrane region" description="Helical" evidence="1">
    <location>
        <begin position="31"/>
        <end position="51"/>
    </location>
</feature>
<keyword evidence="3" id="KW-1185">Reference proteome</keyword>
<keyword evidence="1" id="KW-0472">Membrane</keyword>
<dbReference type="KEGG" id="vos:KNV97_11165"/>
<keyword evidence="1" id="KW-1133">Transmembrane helix</keyword>
<gene>
    <name evidence="2" type="ORF">KNV97_11165</name>
</gene>
<dbReference type="Proteomes" id="UP000694232">
    <property type="component" value="Chromosome 1"/>
</dbReference>
<organism evidence="2 3">
    <name type="scientific">Vibrio ostreae</name>
    <dbReference type="NCBI Taxonomy" id="2841925"/>
    <lineage>
        <taxon>Bacteria</taxon>
        <taxon>Pseudomonadati</taxon>
        <taxon>Pseudomonadota</taxon>
        <taxon>Gammaproteobacteria</taxon>
        <taxon>Vibrionales</taxon>
        <taxon>Vibrionaceae</taxon>
        <taxon>Vibrio</taxon>
    </lineage>
</organism>
<sequence length="52" mass="5691">MIRLITIGVLIALAFFLIRYGTSEKAQKGIVVTLVAALVIYTISVVVTELIR</sequence>
<evidence type="ECO:0000313" key="2">
    <source>
        <dbReference type="EMBL" id="QXO18781.1"/>
    </source>
</evidence>
<protein>
    <submittedName>
        <fullName evidence="2">Uncharacterized protein</fullName>
    </submittedName>
</protein>
<proteinExistence type="predicted"/>